<feature type="domain" description="GH3 C-terminal" evidence="2">
    <location>
        <begin position="473"/>
        <end position="577"/>
    </location>
</feature>
<dbReference type="InterPro" id="IPR042099">
    <property type="entry name" value="ANL_N_sf"/>
</dbReference>
<feature type="domain" description="GH3 middle" evidence="1">
    <location>
        <begin position="363"/>
        <end position="430"/>
    </location>
</feature>
<dbReference type="Pfam" id="PF23571">
    <property type="entry name" value="GH3_M"/>
    <property type="match status" value="1"/>
</dbReference>
<dbReference type="InterPro" id="IPR055377">
    <property type="entry name" value="GH3_M"/>
</dbReference>
<dbReference type="Proteomes" id="UP001152320">
    <property type="component" value="Chromosome 7"/>
</dbReference>
<accession>A0A9Q1C4M8</accession>
<comment type="caution">
    <text evidence="3">The sequence shown here is derived from an EMBL/GenBank/DDBJ whole genome shotgun (WGS) entry which is preliminary data.</text>
</comment>
<protein>
    <submittedName>
        <fullName evidence="3">Indole-3-acetic acid-amido synthetase GH3.17</fullName>
    </submittedName>
</protein>
<dbReference type="Pfam" id="PF03321">
    <property type="entry name" value="GH3"/>
    <property type="match status" value="1"/>
</dbReference>
<sequence>MCLLISMQRIPEQYSIPAALHHYIVKTHRLFVGARMLRRLRTCCDNPRKAQEDVLLQIINRNKNTEYGRLFRLGDIKSLEDLRTKHPVTDYSRYKTFADRIARGEKNVLTTEQVTRLTLTSGTTGEGKMFPQDRYYLEKMMMFVEAIQHEMFPELQPMQSKLKIHCNIQDVKSECGLPITAASAVEDLMLRHMVIYSTPPAGFMIWTSKEAMYVHLLFALRDKNLGSIYTNFSSLFLDTIKYLETNWKTLVEDLARGTLNPALELSSDVRNSLSKALGSGDPQRAMEVQRECQKGFDGIVKRLWPHMNFIAAIDNVGLRHILQRSIAKGVEMYSPMYACSEALLGLNLFPFGKGEEEYVLNVAENVFEFIPEDDMDKSNPQTLFVDEVEVGQNYELLVTQKYGLCRYKFGDVIRVSGFYKNCPMIKFLYRKATLLNLVGEKVTQPMIQNSLKTVLNKWADTVELSHYSVAESVLLYDFFNKDKETKTTDLYYVFFLELKPKKDESLPKDLKQEKLAEKIDEDILKYFDEAYRLSLRTQIFPSTVYFVKPGAFSKLQEFLLANTTASRAQFKMPLKLRTPKMAEILLENIHQ</sequence>
<evidence type="ECO:0000259" key="1">
    <source>
        <dbReference type="Pfam" id="PF23571"/>
    </source>
</evidence>
<organism evidence="3 4">
    <name type="scientific">Holothuria leucospilota</name>
    <name type="common">Black long sea cucumber</name>
    <name type="synonym">Mertensiothuria leucospilota</name>
    <dbReference type="NCBI Taxonomy" id="206669"/>
    <lineage>
        <taxon>Eukaryota</taxon>
        <taxon>Metazoa</taxon>
        <taxon>Echinodermata</taxon>
        <taxon>Eleutherozoa</taxon>
        <taxon>Echinozoa</taxon>
        <taxon>Holothuroidea</taxon>
        <taxon>Aspidochirotacea</taxon>
        <taxon>Aspidochirotida</taxon>
        <taxon>Holothuriidae</taxon>
        <taxon>Holothuria</taxon>
    </lineage>
</organism>
<dbReference type="GO" id="GO:0005737">
    <property type="term" value="C:cytoplasm"/>
    <property type="evidence" value="ECO:0007669"/>
    <property type="project" value="TreeGrafter"/>
</dbReference>
<dbReference type="EMBL" id="JAIZAY010000007">
    <property type="protein sequence ID" value="KAJ8038302.1"/>
    <property type="molecule type" value="Genomic_DNA"/>
</dbReference>
<dbReference type="Gene3D" id="3.40.50.12780">
    <property type="entry name" value="N-terminal domain of ligase-like"/>
    <property type="match status" value="1"/>
</dbReference>
<evidence type="ECO:0000313" key="3">
    <source>
        <dbReference type="EMBL" id="KAJ8038302.1"/>
    </source>
</evidence>
<name>A0A9Q1C4M8_HOLLE</name>
<dbReference type="AlphaFoldDB" id="A0A9Q1C4M8"/>
<dbReference type="Pfam" id="PF23572">
    <property type="entry name" value="GH3_C"/>
    <property type="match status" value="1"/>
</dbReference>
<dbReference type="PANTHER" id="PTHR31901">
    <property type="entry name" value="GH3 DOMAIN-CONTAINING PROTEIN"/>
    <property type="match status" value="1"/>
</dbReference>
<dbReference type="GO" id="GO:0016881">
    <property type="term" value="F:acid-amino acid ligase activity"/>
    <property type="evidence" value="ECO:0007669"/>
    <property type="project" value="TreeGrafter"/>
</dbReference>
<proteinExistence type="predicted"/>
<dbReference type="OrthoDB" id="10004661at2759"/>
<dbReference type="InterPro" id="IPR055378">
    <property type="entry name" value="GH3_C"/>
</dbReference>
<dbReference type="PANTHER" id="PTHR31901:SF9">
    <property type="entry name" value="GH3 DOMAIN-CONTAINING PROTEIN"/>
    <property type="match status" value="1"/>
</dbReference>
<reference evidence="3" key="1">
    <citation type="submission" date="2021-10" db="EMBL/GenBank/DDBJ databases">
        <title>Tropical sea cucumber genome reveals ecological adaptation and Cuvierian tubules defense mechanism.</title>
        <authorList>
            <person name="Chen T."/>
        </authorList>
    </citation>
    <scope>NUCLEOTIDE SEQUENCE</scope>
    <source>
        <strain evidence="3">Nanhai2018</strain>
        <tissue evidence="3">Muscle</tissue>
    </source>
</reference>
<keyword evidence="4" id="KW-1185">Reference proteome</keyword>
<dbReference type="InterPro" id="IPR004993">
    <property type="entry name" value="GH3"/>
</dbReference>
<gene>
    <name evidence="3" type="ORF">HOLleu_15684</name>
</gene>
<evidence type="ECO:0000259" key="2">
    <source>
        <dbReference type="Pfam" id="PF23572"/>
    </source>
</evidence>
<evidence type="ECO:0000313" key="4">
    <source>
        <dbReference type="Proteomes" id="UP001152320"/>
    </source>
</evidence>